<dbReference type="InterPro" id="IPR035906">
    <property type="entry name" value="MetI-like_sf"/>
</dbReference>
<dbReference type="PANTHER" id="PTHR43005">
    <property type="entry name" value="BLR7065 PROTEIN"/>
    <property type="match status" value="1"/>
</dbReference>
<dbReference type="GO" id="GO:0055085">
    <property type="term" value="P:transmembrane transport"/>
    <property type="evidence" value="ECO:0007669"/>
    <property type="project" value="InterPro"/>
</dbReference>
<evidence type="ECO:0000256" key="8">
    <source>
        <dbReference type="SAM" id="MobiDB-lite"/>
    </source>
</evidence>
<evidence type="ECO:0000256" key="5">
    <source>
        <dbReference type="ARBA" id="ARBA00022989"/>
    </source>
</evidence>
<dbReference type="PROSITE" id="PS50928">
    <property type="entry name" value="ABC_TM1"/>
    <property type="match status" value="1"/>
</dbReference>
<feature type="transmembrane region" description="Helical" evidence="7">
    <location>
        <begin position="40"/>
        <end position="62"/>
    </location>
</feature>
<evidence type="ECO:0000313" key="11">
    <source>
        <dbReference type="Proteomes" id="UP000253318"/>
    </source>
</evidence>
<evidence type="ECO:0000256" key="1">
    <source>
        <dbReference type="ARBA" id="ARBA00004651"/>
    </source>
</evidence>
<feature type="transmembrane region" description="Helical" evidence="7">
    <location>
        <begin position="294"/>
        <end position="318"/>
    </location>
</feature>
<feature type="compositionally biased region" description="Basic residues" evidence="8">
    <location>
        <begin position="13"/>
        <end position="32"/>
    </location>
</feature>
<evidence type="ECO:0000259" key="9">
    <source>
        <dbReference type="PROSITE" id="PS50928"/>
    </source>
</evidence>
<evidence type="ECO:0000256" key="7">
    <source>
        <dbReference type="RuleBase" id="RU363032"/>
    </source>
</evidence>
<dbReference type="InterPro" id="IPR000515">
    <property type="entry name" value="MetI-like"/>
</dbReference>
<dbReference type="OrthoDB" id="34224at2"/>
<feature type="transmembrane region" description="Helical" evidence="7">
    <location>
        <begin position="248"/>
        <end position="274"/>
    </location>
</feature>
<dbReference type="Pfam" id="PF00528">
    <property type="entry name" value="BPD_transp_1"/>
    <property type="match status" value="1"/>
</dbReference>
<evidence type="ECO:0000256" key="6">
    <source>
        <dbReference type="ARBA" id="ARBA00023136"/>
    </source>
</evidence>
<keyword evidence="11" id="KW-1185">Reference proteome</keyword>
<comment type="subcellular location">
    <subcellularLocation>
        <location evidence="1 7">Cell membrane</location>
        <topology evidence="1 7">Multi-pass membrane protein</topology>
    </subcellularLocation>
</comment>
<keyword evidence="4 7" id="KW-0812">Transmembrane</keyword>
<keyword evidence="2 7" id="KW-0813">Transport</keyword>
<feature type="transmembrane region" description="Helical" evidence="7">
    <location>
        <begin position="107"/>
        <end position="128"/>
    </location>
</feature>
<evidence type="ECO:0000256" key="4">
    <source>
        <dbReference type="ARBA" id="ARBA00022692"/>
    </source>
</evidence>
<sequence>MRYRAPRGGGGRRLTRPRTAARRPGAARRRHAAGRRAERWAGAVFLLPLAGYVAVFFGYPVYHNVSMSLREFTVRSYFTGEAPFVGLANYAAVLGDPVFPAAARTTLLFTAGSITAQFLLGLGLALFFRRAFPLGGVLRALLLLPWLLPLVVSGAVWKWILTQDHGVLNQVLLAAGVLDGPIPWLTSTQWALVSVTLVNIWVGIPFNMVILYGGLQAIPESLYEAAALDGAGAWQAFRAVTWPLLRPVVAVVLMLGLVYTVKVFDVIMVLTGGGPAGASETLTTWSYALSFEEFAFGRGAAVGNLLIVVALLIALAYLRSVRRQMAEAAS</sequence>
<evidence type="ECO:0000313" key="10">
    <source>
        <dbReference type="EMBL" id="RCV50025.1"/>
    </source>
</evidence>
<protein>
    <submittedName>
        <fullName evidence="10">ABC transporter permease</fullName>
    </submittedName>
</protein>
<gene>
    <name evidence="10" type="ORF">DEF24_24670</name>
</gene>
<evidence type="ECO:0000256" key="2">
    <source>
        <dbReference type="ARBA" id="ARBA00022448"/>
    </source>
</evidence>
<name>A0A368SYX4_9ACTN</name>
<dbReference type="Gene3D" id="1.10.3720.10">
    <property type="entry name" value="MetI-like"/>
    <property type="match status" value="1"/>
</dbReference>
<dbReference type="AlphaFoldDB" id="A0A368SYX4"/>
<comment type="similarity">
    <text evidence="7">Belongs to the binding-protein-dependent transport system permease family.</text>
</comment>
<feature type="transmembrane region" description="Helical" evidence="7">
    <location>
        <begin position="190"/>
        <end position="212"/>
    </location>
</feature>
<feature type="transmembrane region" description="Helical" evidence="7">
    <location>
        <begin position="140"/>
        <end position="160"/>
    </location>
</feature>
<keyword evidence="3" id="KW-1003">Cell membrane</keyword>
<reference evidence="10 11" key="1">
    <citation type="submission" date="2018-04" db="EMBL/GenBank/DDBJ databases">
        <title>Novel actinobacteria from marine sediment.</title>
        <authorList>
            <person name="Ng Z.Y."/>
            <person name="Tan G.Y.A."/>
        </authorList>
    </citation>
    <scope>NUCLEOTIDE SEQUENCE [LARGE SCALE GENOMIC DNA]</scope>
    <source>
        <strain evidence="10 11">TPS81</strain>
    </source>
</reference>
<dbReference type="GO" id="GO:0005886">
    <property type="term" value="C:plasma membrane"/>
    <property type="evidence" value="ECO:0007669"/>
    <property type="project" value="UniProtKB-SubCell"/>
</dbReference>
<dbReference type="EMBL" id="QEIN01000301">
    <property type="protein sequence ID" value="RCV50025.1"/>
    <property type="molecule type" value="Genomic_DNA"/>
</dbReference>
<proteinExistence type="inferred from homology"/>
<dbReference type="CDD" id="cd06261">
    <property type="entry name" value="TM_PBP2"/>
    <property type="match status" value="1"/>
</dbReference>
<dbReference type="Proteomes" id="UP000253318">
    <property type="component" value="Unassembled WGS sequence"/>
</dbReference>
<keyword evidence="5 7" id="KW-1133">Transmembrane helix</keyword>
<dbReference type="RefSeq" id="WP_114399592.1">
    <property type="nucleotide sequence ID" value="NZ_QEIM01000137.1"/>
</dbReference>
<dbReference type="SUPFAM" id="SSF161098">
    <property type="entry name" value="MetI-like"/>
    <property type="match status" value="1"/>
</dbReference>
<dbReference type="PANTHER" id="PTHR43005:SF1">
    <property type="entry name" value="SPERMIDINE_PUTRESCINE TRANSPORT SYSTEM PERMEASE PROTEIN"/>
    <property type="match status" value="1"/>
</dbReference>
<feature type="domain" description="ABC transmembrane type-1" evidence="9">
    <location>
        <begin position="103"/>
        <end position="317"/>
    </location>
</feature>
<feature type="region of interest" description="Disordered" evidence="8">
    <location>
        <begin position="1"/>
        <end position="32"/>
    </location>
</feature>
<evidence type="ECO:0000256" key="3">
    <source>
        <dbReference type="ARBA" id="ARBA00022475"/>
    </source>
</evidence>
<comment type="caution">
    <text evidence="10">The sequence shown here is derived from an EMBL/GenBank/DDBJ whole genome shotgun (WGS) entry which is preliminary data.</text>
</comment>
<keyword evidence="6 7" id="KW-0472">Membrane</keyword>
<accession>A0A368SYX4</accession>
<organism evidence="10 11">
    <name type="scientific">Marinitenerispora sediminis</name>
    <dbReference type="NCBI Taxonomy" id="1931232"/>
    <lineage>
        <taxon>Bacteria</taxon>
        <taxon>Bacillati</taxon>
        <taxon>Actinomycetota</taxon>
        <taxon>Actinomycetes</taxon>
        <taxon>Streptosporangiales</taxon>
        <taxon>Nocardiopsidaceae</taxon>
        <taxon>Marinitenerispora</taxon>
    </lineage>
</organism>